<organism evidence="4 5">
    <name type="scientific">Hyphomonas oceanitis SCH89</name>
    <dbReference type="NCBI Taxonomy" id="1280953"/>
    <lineage>
        <taxon>Bacteria</taxon>
        <taxon>Pseudomonadati</taxon>
        <taxon>Pseudomonadota</taxon>
        <taxon>Alphaproteobacteria</taxon>
        <taxon>Hyphomonadales</taxon>
        <taxon>Hyphomonadaceae</taxon>
        <taxon>Hyphomonas</taxon>
    </lineage>
</organism>
<keyword evidence="5" id="KW-1185">Reference proteome</keyword>
<dbReference type="Proteomes" id="UP000024942">
    <property type="component" value="Unassembled WGS sequence"/>
</dbReference>
<evidence type="ECO:0000256" key="1">
    <source>
        <dbReference type="SAM" id="Coils"/>
    </source>
</evidence>
<dbReference type="eggNOG" id="COG3409">
    <property type="taxonomic scope" value="Bacteria"/>
</dbReference>
<dbReference type="PATRIC" id="fig|1280953.3.peg.400"/>
<sequence>MNQTGPWSVKGIDQRARDAAREAASAEGLTLGEYLNRLLMSDDYDLPNEISSLYRPQGRNHSEMAPPPQPSTASSTLDRLTRRIEAAEARSTLAITGMDHTVLGLVAKLEQAEGNSNAVIGHVENLIDEIRGTHEALQSKVRRLEEDDSAQQNLDALKSLEDALGKLATHVYEESEMTQNDTQAIKGRVESGFADLNDRVEGMETKVQSTLSEAAARVEKAVEDAEKQSKGAAKEVAERLSAVEADVSGALESMEGTLLRIQDRLNRAETTTDAALKSLESTFTSLDSRIEAVAQASDPELADRLRAEFEAKFEDLTKSVRETVDQARLELADEISRAAEGYDGTAVTTIKSELTDVQKRLAATEERQTRAMETVSSQVNRMSSSFDERIREVEARDDTAATEAMRAQFERLGETVSARIDTLAERVDERVTESETRSADAIEQIGEQVATVASRLQKRQDDAVKAIATHMEENRKRTDARLSDALSNVSERLEQMQSQSTSALSPVQRAIASLATRLESLEEFTSPPYADPGGADTLPDAPDFSTPPVAVHVPPQAQAAAAFMPGLPDADDDIGDEDFFAGEDDALKADTSDVFGDAPDAYAEDDDDDEFFEAGIQGWNAALETARKSDAASADAPHDAAPLTKAEIGPEAYFDPLSELDGIDGVHDSHTEARASDIFDTDDDEDDDFLEALLPAAAPAPAQDEMLADEEAPLAIREDDTSDYIARARRAAISAAGSPATAAHRRDRRSTDMPGYRTQGSSKLPLYAAASAVVITGAAVGGYLYIRGKQAAPVVAASVDTYVDPGAPEIVEAPVSAVEAASEAAALAEAPLDGAPVPEALPAGATDADLFDAEDVAAELAAPAPPPAPKPAAAAAVESKAAPTPAPEPEPAAKVMAATASFPAISPFVSVESAAASGNHIAQYQLAQDRIAAGDYAAGASMMRKSATKGLPIAQYGLAKLHEKGMGVPKDLFLARDWTQKAAEGGNVKAMHDLAVYFAEGEGGTQSYAGAVEWFRKAAEFGIVDSQYNLGILYEQGLGISPNLTEALFWFEVASKSGDPGAPAKVKELKARVSPEAAEQAHNRAVAWEASRDNAISNGRFGAQPWNTGNPLQVQGVQVALSALGYQIGTPDGVVGGSTAQAIRAYEAANGLPVTGTITGDLIDSLNARAGEAANG</sequence>
<dbReference type="InterPro" id="IPR052945">
    <property type="entry name" value="Mitotic_Regulator"/>
</dbReference>
<dbReference type="Pfam" id="PF01471">
    <property type="entry name" value="PG_binding_1"/>
    <property type="match status" value="1"/>
</dbReference>
<evidence type="ECO:0000313" key="4">
    <source>
        <dbReference type="EMBL" id="KDA04070.1"/>
    </source>
</evidence>
<evidence type="ECO:0000313" key="5">
    <source>
        <dbReference type="Proteomes" id="UP000024942"/>
    </source>
</evidence>
<feature type="coiled-coil region" evidence="1">
    <location>
        <begin position="208"/>
        <end position="271"/>
    </location>
</feature>
<feature type="domain" description="Peptidoglycan binding-like" evidence="3">
    <location>
        <begin position="1113"/>
        <end position="1164"/>
    </location>
</feature>
<proteinExistence type="predicted"/>
<dbReference type="SUPFAM" id="SSF47090">
    <property type="entry name" value="PGBD-like"/>
    <property type="match status" value="1"/>
</dbReference>
<feature type="region of interest" description="Disordered" evidence="2">
    <location>
        <begin position="736"/>
        <end position="759"/>
    </location>
</feature>
<dbReference type="OrthoDB" id="5295703at2"/>
<evidence type="ECO:0000259" key="3">
    <source>
        <dbReference type="Pfam" id="PF01471"/>
    </source>
</evidence>
<dbReference type="eggNOG" id="COG1196">
    <property type="taxonomic scope" value="Bacteria"/>
</dbReference>
<dbReference type="SUPFAM" id="SSF81901">
    <property type="entry name" value="HCP-like"/>
    <property type="match status" value="1"/>
</dbReference>
<name>A0A059GBX5_9PROT</name>
<dbReference type="Gene3D" id="1.20.120.20">
    <property type="entry name" value="Apolipoprotein"/>
    <property type="match status" value="1"/>
</dbReference>
<reference evidence="4 5" key="1">
    <citation type="journal article" date="2014" name="Antonie Van Leeuwenhoek">
        <title>Hyphomonas beringensis sp. nov. and Hyphomonas chukchiensis sp. nov., isolated from surface seawater of the Bering Sea and Chukchi Sea.</title>
        <authorList>
            <person name="Li C."/>
            <person name="Lai Q."/>
            <person name="Li G."/>
            <person name="Dong C."/>
            <person name="Wang J."/>
            <person name="Liao Y."/>
            <person name="Shao Z."/>
        </authorList>
    </citation>
    <scope>NUCLEOTIDE SEQUENCE [LARGE SCALE GENOMIC DNA]</scope>
    <source>
        <strain evidence="4 5">SCH89</strain>
    </source>
</reference>
<dbReference type="InterPro" id="IPR011990">
    <property type="entry name" value="TPR-like_helical_dom_sf"/>
</dbReference>
<dbReference type="STRING" id="1280953.HOC_01991"/>
<evidence type="ECO:0000256" key="2">
    <source>
        <dbReference type="SAM" id="MobiDB-lite"/>
    </source>
</evidence>
<dbReference type="Pfam" id="PF08238">
    <property type="entry name" value="Sel1"/>
    <property type="match status" value="3"/>
</dbReference>
<dbReference type="InterPro" id="IPR006597">
    <property type="entry name" value="Sel1-like"/>
</dbReference>
<dbReference type="InterPro" id="IPR036366">
    <property type="entry name" value="PGBDSf"/>
</dbReference>
<dbReference type="SMART" id="SM00671">
    <property type="entry name" value="SEL1"/>
    <property type="match status" value="3"/>
</dbReference>
<gene>
    <name evidence="4" type="ORF">HOC_01991</name>
</gene>
<dbReference type="EMBL" id="ARYL01000002">
    <property type="protein sequence ID" value="KDA04070.1"/>
    <property type="molecule type" value="Genomic_DNA"/>
</dbReference>
<dbReference type="AlphaFoldDB" id="A0A059GBX5"/>
<keyword evidence="1" id="KW-0175">Coiled coil</keyword>
<dbReference type="InterPro" id="IPR036365">
    <property type="entry name" value="PGBD-like_sf"/>
</dbReference>
<feature type="region of interest" description="Disordered" evidence="2">
    <location>
        <begin position="50"/>
        <end position="76"/>
    </location>
</feature>
<dbReference type="InterPro" id="IPR002477">
    <property type="entry name" value="Peptidoglycan-bd-like"/>
</dbReference>
<feature type="region of interest" description="Disordered" evidence="2">
    <location>
        <begin position="861"/>
        <end position="892"/>
    </location>
</feature>
<dbReference type="Gene3D" id="1.10.101.10">
    <property type="entry name" value="PGBD-like superfamily/PGBD"/>
    <property type="match status" value="1"/>
</dbReference>
<protein>
    <submittedName>
        <fullName evidence="4">Putative localization factor protein PodJ</fullName>
    </submittedName>
</protein>
<comment type="caution">
    <text evidence="4">The sequence shown here is derived from an EMBL/GenBank/DDBJ whole genome shotgun (WGS) entry which is preliminary data.</text>
</comment>
<dbReference type="RefSeq" id="WP_035535454.1">
    <property type="nucleotide sequence ID" value="NZ_ARYL01000002.1"/>
</dbReference>
<dbReference type="Gene3D" id="1.25.40.10">
    <property type="entry name" value="Tetratricopeptide repeat domain"/>
    <property type="match status" value="1"/>
</dbReference>
<feature type="compositionally biased region" description="Low complexity" evidence="2">
    <location>
        <begin position="871"/>
        <end position="883"/>
    </location>
</feature>
<dbReference type="PANTHER" id="PTHR43628">
    <property type="entry name" value="ACTIVATOR OF C KINASE PROTEIN 1-RELATED"/>
    <property type="match status" value="1"/>
</dbReference>
<dbReference type="eggNOG" id="COG0790">
    <property type="taxonomic scope" value="Bacteria"/>
</dbReference>
<dbReference type="PANTHER" id="PTHR43628:SF1">
    <property type="entry name" value="CHITIN SYNTHASE REGULATORY FACTOR 2-RELATED"/>
    <property type="match status" value="1"/>
</dbReference>
<accession>A0A059GBX5</accession>